<evidence type="ECO:0000256" key="1">
    <source>
        <dbReference type="SAM" id="SignalP"/>
    </source>
</evidence>
<reference evidence="2" key="1">
    <citation type="journal article" date="2014" name="Int. J. Syst. Evol. Microbiol.">
        <title>Complete genome sequence of Corynebacterium casei LMG S-19264T (=DSM 44701T), isolated from a smear-ripened cheese.</title>
        <authorList>
            <consortium name="US DOE Joint Genome Institute (JGI-PGF)"/>
            <person name="Walter F."/>
            <person name="Albersmeier A."/>
            <person name="Kalinowski J."/>
            <person name="Ruckert C."/>
        </authorList>
    </citation>
    <scope>NUCLEOTIDE SEQUENCE</scope>
    <source>
        <strain evidence="2">CGMCC 1.3617</strain>
    </source>
</reference>
<reference evidence="2" key="2">
    <citation type="submission" date="2020-09" db="EMBL/GenBank/DDBJ databases">
        <authorList>
            <person name="Sun Q."/>
            <person name="Zhou Y."/>
        </authorList>
    </citation>
    <scope>NUCLEOTIDE SEQUENCE</scope>
    <source>
        <strain evidence="2">CGMCC 1.3617</strain>
    </source>
</reference>
<name>A0A917KGL8_9PROT</name>
<dbReference type="EMBL" id="BMKW01000003">
    <property type="protein sequence ID" value="GGJ09226.1"/>
    <property type="molecule type" value="Genomic_DNA"/>
</dbReference>
<feature type="chain" id="PRO_5037390445" evidence="1">
    <location>
        <begin position="22"/>
        <end position="329"/>
    </location>
</feature>
<evidence type="ECO:0000313" key="3">
    <source>
        <dbReference type="Proteomes" id="UP000661507"/>
    </source>
</evidence>
<feature type="signal peptide" evidence="1">
    <location>
        <begin position="1"/>
        <end position="21"/>
    </location>
</feature>
<gene>
    <name evidence="2" type="ORF">GCM10011320_15320</name>
</gene>
<proteinExistence type="predicted"/>
<dbReference type="Proteomes" id="UP000661507">
    <property type="component" value="Unassembled WGS sequence"/>
</dbReference>
<dbReference type="AlphaFoldDB" id="A0A917KGL8"/>
<dbReference type="RefSeq" id="WP_188966373.1">
    <property type="nucleotide sequence ID" value="NZ_BMKW01000003.1"/>
</dbReference>
<comment type="caution">
    <text evidence="2">The sequence shown here is derived from an EMBL/GenBank/DDBJ whole genome shotgun (WGS) entry which is preliminary data.</text>
</comment>
<keyword evidence="3" id="KW-1185">Reference proteome</keyword>
<sequence>MFRGFLLFAALLLAPSLPAAAQNALLPFLVQSVCLDAAGAPLPGLLPFEAGCARRAPQRQDAPMPYRRHDWPAAQEARALPLGYQASDAVLGSLLGVPAVVHTFDFGAGQARHFGTFDRGQGDGGQVIPLAPGPSFISMTEDGGGGVQWFLSPDCRQGGRGWQGWLLAGPGATDAWTTRVMRLRIAPTPQACPTAFDASLTRFRRTRLDLPWRDAATGRTGATTVDAIVSEHYGGADIASAEHLERFVLARNLGMVRWERWENAAVARRADLSQQARHVQREQRCPMLSVSEPPGPGWQMRDCRFWTNFVRAAPGRPLAAMPWPPSALR</sequence>
<keyword evidence="1" id="KW-0732">Signal</keyword>
<protein>
    <submittedName>
        <fullName evidence="2">Uncharacterized protein</fullName>
    </submittedName>
</protein>
<organism evidence="2 3">
    <name type="scientific">Neoroseomonas lacus</name>
    <dbReference type="NCBI Taxonomy" id="287609"/>
    <lineage>
        <taxon>Bacteria</taxon>
        <taxon>Pseudomonadati</taxon>
        <taxon>Pseudomonadota</taxon>
        <taxon>Alphaproteobacteria</taxon>
        <taxon>Acetobacterales</taxon>
        <taxon>Acetobacteraceae</taxon>
        <taxon>Neoroseomonas</taxon>
    </lineage>
</organism>
<accession>A0A917KGL8</accession>
<evidence type="ECO:0000313" key="2">
    <source>
        <dbReference type="EMBL" id="GGJ09226.1"/>
    </source>
</evidence>